<reference evidence="1" key="1">
    <citation type="submission" date="2021-02" db="EMBL/GenBank/DDBJ databases">
        <authorList>
            <person name="Nowell W R."/>
        </authorList>
    </citation>
    <scope>NUCLEOTIDE SEQUENCE</scope>
    <source>
        <strain evidence="1">Ploen Becks lab</strain>
    </source>
</reference>
<dbReference type="OrthoDB" id="10579640at2759"/>
<sequence length="186" mass="20578">MNDNNKIYGTLSEFQSCDFENLDRSVIKYSEYADCDIEDFQNILVDPSDDPLAKFPLFNTVNELTPPVCPVNVLIKLKSFKFQIFIDPSPDPLATFPLFNTVNATTNCICSVNVLINLPSILFQILIVPSTDPLAKFPLFNTVNELTPLVCTVNVAINGLIVVGLVVAIDVVEDVREHSHAGIFSI</sequence>
<accession>A0A814NA42</accession>
<evidence type="ECO:0000313" key="2">
    <source>
        <dbReference type="Proteomes" id="UP000663879"/>
    </source>
</evidence>
<dbReference type="EMBL" id="CAJNOC010006934">
    <property type="protein sequence ID" value="CAF1088884.1"/>
    <property type="molecule type" value="Genomic_DNA"/>
</dbReference>
<protein>
    <submittedName>
        <fullName evidence="1">Uncharacterized protein</fullName>
    </submittedName>
</protein>
<feature type="non-terminal residue" evidence="1">
    <location>
        <position position="186"/>
    </location>
</feature>
<dbReference type="Proteomes" id="UP000663879">
    <property type="component" value="Unassembled WGS sequence"/>
</dbReference>
<evidence type="ECO:0000313" key="1">
    <source>
        <dbReference type="EMBL" id="CAF1088884.1"/>
    </source>
</evidence>
<keyword evidence="2" id="KW-1185">Reference proteome</keyword>
<organism evidence="1 2">
    <name type="scientific">Brachionus calyciflorus</name>
    <dbReference type="NCBI Taxonomy" id="104777"/>
    <lineage>
        <taxon>Eukaryota</taxon>
        <taxon>Metazoa</taxon>
        <taxon>Spiralia</taxon>
        <taxon>Gnathifera</taxon>
        <taxon>Rotifera</taxon>
        <taxon>Eurotatoria</taxon>
        <taxon>Monogononta</taxon>
        <taxon>Pseudotrocha</taxon>
        <taxon>Ploima</taxon>
        <taxon>Brachionidae</taxon>
        <taxon>Brachionus</taxon>
    </lineage>
</organism>
<comment type="caution">
    <text evidence="1">The sequence shown here is derived from an EMBL/GenBank/DDBJ whole genome shotgun (WGS) entry which is preliminary data.</text>
</comment>
<gene>
    <name evidence="1" type="ORF">OXX778_LOCUS20566</name>
</gene>
<proteinExistence type="predicted"/>
<name>A0A814NA42_9BILA</name>
<dbReference type="AlphaFoldDB" id="A0A814NA42"/>